<dbReference type="EMBL" id="SIRT01000010">
    <property type="protein sequence ID" value="TBN02448.1"/>
    <property type="molecule type" value="Genomic_DNA"/>
</dbReference>
<evidence type="ECO:0000313" key="2">
    <source>
        <dbReference type="Proteomes" id="UP000291142"/>
    </source>
</evidence>
<dbReference type="RefSeq" id="WP_130964824.1">
    <property type="nucleotide sequence ID" value="NZ_SIRT01000010.1"/>
</dbReference>
<dbReference type="OrthoDB" id="1143467at2"/>
<name>A0A4Q9FF78_9FLAO</name>
<gene>
    <name evidence="1" type="ORF">EYD45_12125</name>
</gene>
<comment type="caution">
    <text evidence="1">The sequence shown here is derived from an EMBL/GenBank/DDBJ whole genome shotgun (WGS) entry which is preliminary data.</text>
</comment>
<protein>
    <recommendedName>
        <fullName evidence="3">Outer membrane protein beta-barrel domain-containing protein</fullName>
    </recommendedName>
</protein>
<dbReference type="AlphaFoldDB" id="A0A4Q9FF78"/>
<reference evidence="1 2" key="1">
    <citation type="submission" date="2019-02" db="EMBL/GenBank/DDBJ databases">
        <title>Hyunsoonleella sp., isolated from marine sediment.</title>
        <authorList>
            <person name="Liu B.-T."/>
        </authorList>
    </citation>
    <scope>NUCLEOTIDE SEQUENCE [LARGE SCALE GENOMIC DNA]</scope>
    <source>
        <strain evidence="1 2">T58</strain>
    </source>
</reference>
<sequence>MNSIFHIKYFLFGIFSLIGAIVFAQELPENEDENNPEDVTKNDWQKLGFGAIEYVQPITTGDNNFFGLGIKGKSGFNIRAQLFVYEHIFVSATIGTSYFTVNDKSLVGNYNKTQVNHQYVNIGYEIIPVKNVRIGLSFSVFGQVDHENKSRTNTNDAFQIDDGQVRSYEGYIDYMLNKEFAICLNYSYRNDKMDIVSPPEIQSLFERASFHNIGVGVKLYFGQSAVFPTVFE</sequence>
<proteinExistence type="predicted"/>
<dbReference type="Proteomes" id="UP000291142">
    <property type="component" value="Unassembled WGS sequence"/>
</dbReference>
<evidence type="ECO:0000313" key="1">
    <source>
        <dbReference type="EMBL" id="TBN02448.1"/>
    </source>
</evidence>
<accession>A0A4Q9FF78</accession>
<organism evidence="1 2">
    <name type="scientific">Hyunsoonleella flava</name>
    <dbReference type="NCBI Taxonomy" id="2527939"/>
    <lineage>
        <taxon>Bacteria</taxon>
        <taxon>Pseudomonadati</taxon>
        <taxon>Bacteroidota</taxon>
        <taxon>Flavobacteriia</taxon>
        <taxon>Flavobacteriales</taxon>
        <taxon>Flavobacteriaceae</taxon>
    </lineage>
</organism>
<keyword evidence="2" id="KW-1185">Reference proteome</keyword>
<evidence type="ECO:0008006" key="3">
    <source>
        <dbReference type="Google" id="ProtNLM"/>
    </source>
</evidence>